<keyword evidence="3" id="KW-1185">Reference proteome</keyword>
<proteinExistence type="predicted"/>
<reference evidence="3" key="1">
    <citation type="submission" date="2020-02" db="EMBL/GenBank/DDBJ databases">
        <title>Streptomyces sp. ASO4wet.</title>
        <authorList>
            <person name="Risdian C."/>
            <person name="Landwehr W."/>
            <person name="Schupp P."/>
            <person name="Wink J."/>
        </authorList>
    </citation>
    <scope>NUCLEOTIDE SEQUENCE [LARGE SCALE GENOMIC DNA]</scope>
    <source>
        <strain evidence="3">ASO4wet</strain>
    </source>
</reference>
<accession>A0A7T1WQZ2</accession>
<gene>
    <name evidence="2" type="ORF">G4Z16_03020</name>
</gene>
<organism evidence="2 3">
    <name type="scientific">Streptomyces bathyalis</name>
    <dbReference type="NCBI Taxonomy" id="2710756"/>
    <lineage>
        <taxon>Bacteria</taxon>
        <taxon>Bacillati</taxon>
        <taxon>Actinomycetota</taxon>
        <taxon>Actinomycetes</taxon>
        <taxon>Kitasatosporales</taxon>
        <taxon>Streptomycetaceae</taxon>
        <taxon>Streptomyces</taxon>
    </lineage>
</organism>
<dbReference type="Proteomes" id="UP000595046">
    <property type="component" value="Chromosome"/>
</dbReference>
<keyword evidence="1" id="KW-0732">Signal</keyword>
<feature type="chain" id="PRO_5032945022" description="SH3b domain-containing protein" evidence="1">
    <location>
        <begin position="27"/>
        <end position="174"/>
    </location>
</feature>
<dbReference type="EMBL" id="CP048882">
    <property type="protein sequence ID" value="QPP05532.1"/>
    <property type="molecule type" value="Genomic_DNA"/>
</dbReference>
<evidence type="ECO:0000313" key="3">
    <source>
        <dbReference type="Proteomes" id="UP000595046"/>
    </source>
</evidence>
<evidence type="ECO:0000313" key="2">
    <source>
        <dbReference type="EMBL" id="QPP05532.1"/>
    </source>
</evidence>
<sequence>MKTKTIGIGVAVLAALTLAGGSTSVAQTNDGFGGGDGRKAGHHKAGHDIIVKGSHNQIVLGDDNIVARGDIEKTETGPGEGEEAEAPGKPYATVNNRVVTFLSERERPTTASREVARLSRGTQVPIACFVPDGDPVDGNRTWYQVRAEPPFVYGYISAHFADLTGAVQVCPPTD</sequence>
<dbReference type="Gene3D" id="2.30.30.40">
    <property type="entry name" value="SH3 Domains"/>
    <property type="match status" value="1"/>
</dbReference>
<evidence type="ECO:0000256" key="1">
    <source>
        <dbReference type="SAM" id="SignalP"/>
    </source>
</evidence>
<dbReference type="RefSeq" id="WP_197349044.1">
    <property type="nucleotide sequence ID" value="NZ_CP048882.1"/>
</dbReference>
<evidence type="ECO:0008006" key="4">
    <source>
        <dbReference type="Google" id="ProtNLM"/>
    </source>
</evidence>
<protein>
    <recommendedName>
        <fullName evidence="4">SH3b domain-containing protein</fullName>
    </recommendedName>
</protein>
<dbReference type="KEGG" id="sbat:G4Z16_03020"/>
<feature type="signal peptide" evidence="1">
    <location>
        <begin position="1"/>
        <end position="26"/>
    </location>
</feature>
<name>A0A7T1WQZ2_9ACTN</name>
<dbReference type="AlphaFoldDB" id="A0A7T1WQZ2"/>